<dbReference type="GO" id="GO:0035721">
    <property type="term" value="P:intraciliary retrograde transport"/>
    <property type="evidence" value="ECO:0007669"/>
    <property type="project" value="InterPro"/>
</dbReference>
<organism evidence="4 5">
    <name type="scientific">Acrobeloides nanus</name>
    <dbReference type="NCBI Taxonomy" id="290746"/>
    <lineage>
        <taxon>Eukaryota</taxon>
        <taxon>Metazoa</taxon>
        <taxon>Ecdysozoa</taxon>
        <taxon>Nematoda</taxon>
        <taxon>Chromadorea</taxon>
        <taxon>Rhabditida</taxon>
        <taxon>Tylenchina</taxon>
        <taxon>Cephalobomorpha</taxon>
        <taxon>Cephaloboidea</taxon>
        <taxon>Cephalobidae</taxon>
        <taxon>Acrobeloides</taxon>
    </lineage>
</organism>
<dbReference type="GO" id="GO:0005929">
    <property type="term" value="C:cilium"/>
    <property type="evidence" value="ECO:0007669"/>
    <property type="project" value="TreeGrafter"/>
</dbReference>
<dbReference type="WBParaSite" id="ACRNAN_scaffold11885.g18524.t1">
    <property type="protein sequence ID" value="ACRNAN_scaffold11885.g18524.t1"/>
    <property type="gene ID" value="ACRNAN_scaffold11885.g18524"/>
</dbReference>
<reference evidence="5" key="1">
    <citation type="submission" date="2022-11" db="UniProtKB">
        <authorList>
            <consortium name="WormBaseParasite"/>
        </authorList>
    </citation>
    <scope>IDENTIFICATION</scope>
</reference>
<dbReference type="InterPro" id="IPR036322">
    <property type="entry name" value="WD40_repeat_dom_sf"/>
</dbReference>
<dbReference type="AlphaFoldDB" id="A0A914CLC7"/>
<sequence>MADINSKFGHLTEVEKEALKARCVESNENLMRSLRRSRNYRFPAELKSLTDLLKDDDELSEPIRNLLLTHRGLTANPDNIILARIRAYRRGFGPLITPALTLKWDKNGEILAAICANSTVLTMYDMTTKQTMTLDISMGVKETPSFAVWSISSPVLVIGTTKGNIVFFNHETSRKVPIMGKHQRAITSGAFGDDGSLILGSEDASITLSNPQGDTISSFSCNAEPEDLYFVKFSKLDERDGKAEPHISAVIGKKAIMIIKISEPDNPVNLQFQEAYGNIVKTT</sequence>
<dbReference type="PANTHER" id="PTHR14920:SF0">
    <property type="entry name" value="WD REPEAT DOMAIN 19"/>
    <property type="match status" value="1"/>
</dbReference>
<dbReference type="Gene3D" id="2.130.10.10">
    <property type="entry name" value="YVTN repeat-like/Quinoprotein amine dehydrogenase"/>
    <property type="match status" value="1"/>
</dbReference>
<dbReference type="PANTHER" id="PTHR14920">
    <property type="entry name" value="OSMOTIC AVOIDANCE ABNORMAL PROTEIN 1/WD REPEAT MEMBRANE PROTEIN"/>
    <property type="match status" value="1"/>
</dbReference>
<proteinExistence type="predicted"/>
<protein>
    <recommendedName>
        <fullName evidence="3">WDR19 first beta-propeller domain-containing protein</fullName>
    </recommendedName>
</protein>
<dbReference type="Pfam" id="PF23389">
    <property type="entry name" value="Beta-prop_WDR19_1st"/>
    <property type="match status" value="1"/>
</dbReference>
<dbReference type="Proteomes" id="UP000887540">
    <property type="component" value="Unplaced"/>
</dbReference>
<evidence type="ECO:0000313" key="4">
    <source>
        <dbReference type="Proteomes" id="UP000887540"/>
    </source>
</evidence>
<dbReference type="InterPro" id="IPR015943">
    <property type="entry name" value="WD40/YVTN_repeat-like_dom_sf"/>
</dbReference>
<keyword evidence="2" id="KW-0677">Repeat</keyword>
<dbReference type="SUPFAM" id="SSF50978">
    <property type="entry name" value="WD40 repeat-like"/>
    <property type="match status" value="1"/>
</dbReference>
<keyword evidence="1" id="KW-0853">WD repeat</keyword>
<dbReference type="InterPro" id="IPR040379">
    <property type="entry name" value="WDR19/dyf-2"/>
</dbReference>
<evidence type="ECO:0000313" key="5">
    <source>
        <dbReference type="WBParaSite" id="ACRNAN_scaffold11885.g18524.t1"/>
    </source>
</evidence>
<dbReference type="GO" id="GO:0060271">
    <property type="term" value="P:cilium assembly"/>
    <property type="evidence" value="ECO:0007669"/>
    <property type="project" value="TreeGrafter"/>
</dbReference>
<feature type="domain" description="WDR19 first beta-propeller" evidence="3">
    <location>
        <begin position="99"/>
        <end position="281"/>
    </location>
</feature>
<keyword evidence="4" id="KW-1185">Reference proteome</keyword>
<accession>A0A914CLC7</accession>
<dbReference type="InterPro" id="IPR057855">
    <property type="entry name" value="Beta-prop_WDR19_1st"/>
</dbReference>
<name>A0A914CLC7_9BILA</name>
<dbReference type="GO" id="GO:0030991">
    <property type="term" value="C:intraciliary transport particle A"/>
    <property type="evidence" value="ECO:0007669"/>
    <property type="project" value="TreeGrafter"/>
</dbReference>
<evidence type="ECO:0000256" key="2">
    <source>
        <dbReference type="ARBA" id="ARBA00022737"/>
    </source>
</evidence>
<evidence type="ECO:0000256" key="1">
    <source>
        <dbReference type="ARBA" id="ARBA00022574"/>
    </source>
</evidence>
<evidence type="ECO:0000259" key="3">
    <source>
        <dbReference type="Pfam" id="PF23389"/>
    </source>
</evidence>